<dbReference type="InterPro" id="IPR038126">
    <property type="entry name" value="RAMP_sf"/>
</dbReference>
<evidence type="ECO:0000256" key="5">
    <source>
        <dbReference type="ARBA" id="ARBA00022692"/>
    </source>
</evidence>
<evidence type="ECO:0000256" key="12">
    <source>
        <dbReference type="ARBA" id="ARBA00049570"/>
    </source>
</evidence>
<dbReference type="GeneTree" id="ENSGT00940000159224"/>
<name>A0A8C3YQ48_9CETA</name>
<evidence type="ECO:0000256" key="6">
    <source>
        <dbReference type="ARBA" id="ARBA00022729"/>
    </source>
</evidence>
<dbReference type="GO" id="GO:0015026">
    <property type="term" value="F:coreceptor activity"/>
    <property type="evidence" value="ECO:0007669"/>
    <property type="project" value="Ensembl"/>
</dbReference>
<dbReference type="GO" id="GO:0008277">
    <property type="term" value="P:regulation of G protein-coupled receptor signaling pathway"/>
    <property type="evidence" value="ECO:0007669"/>
    <property type="project" value="InterPro"/>
</dbReference>
<comment type="function">
    <text evidence="12">Accessory protein that interacts with and modulates the function of G-protein coupled receptors including calcitonin gene-related peptide type 1 receptor (CALCRL) and calcitonin receptor (CALCR). Required for the transport of CALCRL to the plasma membrane. Together with CALCRL, form the receptor complex for the calcitonin gene-related peptides CGRP1/CALCA and CGRP2/CALCB. Together with CALCR, form the AMYR1 receptor complex for amylin/IAPP and CGRP1/CALCA.</text>
</comment>
<keyword evidence="9" id="KW-1015">Disulfide bond</keyword>
<keyword evidence="8 14" id="KW-0472">Membrane</keyword>
<evidence type="ECO:0000256" key="1">
    <source>
        <dbReference type="ARBA" id="ARBA00004251"/>
    </source>
</evidence>
<dbReference type="GO" id="GO:0001635">
    <property type="term" value="F:calcitonin gene-related peptide receptor activity"/>
    <property type="evidence" value="ECO:0007669"/>
    <property type="project" value="Ensembl"/>
</dbReference>
<evidence type="ECO:0000256" key="11">
    <source>
        <dbReference type="ARBA" id="ARBA00041071"/>
    </source>
</evidence>
<dbReference type="PANTHER" id="PTHR14076">
    <property type="entry name" value="RECEPTOR ACTIVITY MODIFYING PROTEIN RAMP"/>
    <property type="match status" value="1"/>
</dbReference>
<comment type="similarity">
    <text evidence="2">Belongs to the RAMP family.</text>
</comment>
<gene>
    <name evidence="16" type="primary">RAMP1</name>
</gene>
<evidence type="ECO:0000256" key="14">
    <source>
        <dbReference type="SAM" id="Phobius"/>
    </source>
</evidence>
<evidence type="ECO:0000256" key="9">
    <source>
        <dbReference type="ARBA" id="ARBA00023157"/>
    </source>
</evidence>
<evidence type="ECO:0000256" key="13">
    <source>
        <dbReference type="ARBA" id="ARBA00049674"/>
    </source>
</evidence>
<keyword evidence="7 14" id="KW-1133">Transmembrane helix</keyword>
<keyword evidence="4" id="KW-1003">Cell membrane</keyword>
<dbReference type="GO" id="GO:0006816">
    <property type="term" value="P:calcium ion transport"/>
    <property type="evidence" value="ECO:0007669"/>
    <property type="project" value="Ensembl"/>
</dbReference>
<reference evidence="16" key="1">
    <citation type="submission" date="2025-08" db="UniProtKB">
        <authorList>
            <consortium name="Ensembl"/>
        </authorList>
    </citation>
    <scope>IDENTIFICATION</scope>
</reference>
<dbReference type="GO" id="GO:0001525">
    <property type="term" value="P:angiogenesis"/>
    <property type="evidence" value="ECO:0007669"/>
    <property type="project" value="Ensembl"/>
</dbReference>
<keyword evidence="5 14" id="KW-0812">Transmembrane</keyword>
<reference evidence="16" key="2">
    <citation type="submission" date="2025-09" db="UniProtKB">
        <authorList>
            <consortium name="Ensembl"/>
        </authorList>
    </citation>
    <scope>IDENTIFICATION</scope>
</reference>
<dbReference type="GO" id="GO:0150059">
    <property type="term" value="P:amylin receptor 1 signaling pathway"/>
    <property type="evidence" value="ECO:0007669"/>
    <property type="project" value="Ensembl"/>
</dbReference>
<dbReference type="GO" id="GO:0072659">
    <property type="term" value="P:protein localization to plasma membrane"/>
    <property type="evidence" value="ECO:0007669"/>
    <property type="project" value="Ensembl"/>
</dbReference>
<dbReference type="GO" id="GO:0032870">
    <property type="term" value="P:cellular response to hormone stimulus"/>
    <property type="evidence" value="ECO:0007669"/>
    <property type="project" value="TreeGrafter"/>
</dbReference>
<dbReference type="GO" id="GO:0031623">
    <property type="term" value="P:receptor internalization"/>
    <property type="evidence" value="ECO:0007669"/>
    <property type="project" value="Ensembl"/>
</dbReference>
<organism evidence="16 17">
    <name type="scientific">Catagonus wagneri</name>
    <name type="common">Chacoan peccary</name>
    <dbReference type="NCBI Taxonomy" id="51154"/>
    <lineage>
        <taxon>Eukaryota</taxon>
        <taxon>Metazoa</taxon>
        <taxon>Chordata</taxon>
        <taxon>Craniata</taxon>
        <taxon>Vertebrata</taxon>
        <taxon>Euteleostomi</taxon>
        <taxon>Mammalia</taxon>
        <taxon>Eutheria</taxon>
        <taxon>Laurasiatheria</taxon>
        <taxon>Artiodactyla</taxon>
        <taxon>Suina</taxon>
        <taxon>Tayassuidae</taxon>
        <taxon>Catagonus</taxon>
    </lineage>
</organism>
<dbReference type="GO" id="GO:0007189">
    <property type="term" value="P:adenylate cyclase-activating G protein-coupled receptor signaling pathway"/>
    <property type="evidence" value="ECO:0007669"/>
    <property type="project" value="Ensembl"/>
</dbReference>
<dbReference type="Gene3D" id="1.10.150.510">
    <property type="entry name" value="Receptor activity modifying family"/>
    <property type="match status" value="1"/>
</dbReference>
<keyword evidence="6 15" id="KW-0732">Signal</keyword>
<keyword evidence="3" id="KW-0813">Transport</keyword>
<dbReference type="GO" id="GO:1990407">
    <property type="term" value="F:calcitonin gene-related peptide binding"/>
    <property type="evidence" value="ECO:0007669"/>
    <property type="project" value="Ensembl"/>
</dbReference>
<dbReference type="Ensembl" id="ENSCWAT00000029001.1">
    <property type="protein sequence ID" value="ENSCWAP00000026753.1"/>
    <property type="gene ID" value="ENSCWAG00000020241.1"/>
</dbReference>
<accession>A0A8C3YQ48</accession>
<evidence type="ECO:0000256" key="3">
    <source>
        <dbReference type="ARBA" id="ARBA00022448"/>
    </source>
</evidence>
<dbReference type="InterPro" id="IPR006985">
    <property type="entry name" value="RAMP"/>
</dbReference>
<keyword evidence="17" id="KW-1185">Reference proteome</keyword>
<sequence length="143" mass="15939">MARGLRGLWLLLVNHLVVAAACQDADFGALLRRYCLAQFRVDMEALGEALWCDWGKTVGSYEELSDCTRHVAERLDCFWPNSAVDQFFLAVHQQYFRNCPASGRALRDPPGSVLCAFIVVPVLVSLLATALVVWKSKRPEGIV</sequence>
<dbReference type="GO" id="GO:0097643">
    <property type="term" value="F:amylin receptor activity"/>
    <property type="evidence" value="ECO:0007669"/>
    <property type="project" value="Ensembl"/>
</dbReference>
<dbReference type="AlphaFoldDB" id="A0A8C3YQ48"/>
<keyword evidence="10" id="KW-0675">Receptor</keyword>
<evidence type="ECO:0000256" key="7">
    <source>
        <dbReference type="ARBA" id="ARBA00022989"/>
    </source>
</evidence>
<dbReference type="GO" id="GO:0006886">
    <property type="term" value="P:intracellular protein transport"/>
    <property type="evidence" value="ECO:0007669"/>
    <property type="project" value="InterPro"/>
</dbReference>
<proteinExistence type="inferred from homology"/>
<comment type="subunit">
    <text evidence="13">Heterodimer of CALCRL and RAMP1; the interaction induces allosteric modulation of CALCRL function and CGRP1/CALCA and CGRP2/CALCB ligand specificity. Heterodimer of CALCR and RAMP1; interaction forms the AMYR1 receptor complex for amylin/IAPP and CGRP1/CALCA ligands.</text>
</comment>
<dbReference type="FunFam" id="1.10.150.510:FF:000002">
    <property type="entry name" value="Receptor activity-modifying protein 1"/>
    <property type="match status" value="1"/>
</dbReference>
<dbReference type="PROSITE" id="PS51257">
    <property type="entry name" value="PROKAR_LIPOPROTEIN"/>
    <property type="match status" value="1"/>
</dbReference>
<evidence type="ECO:0000256" key="2">
    <source>
        <dbReference type="ARBA" id="ARBA00007087"/>
    </source>
</evidence>
<feature type="transmembrane region" description="Helical" evidence="14">
    <location>
        <begin position="111"/>
        <end position="134"/>
    </location>
</feature>
<evidence type="ECO:0000256" key="15">
    <source>
        <dbReference type="SAM" id="SignalP"/>
    </source>
</evidence>
<dbReference type="Pfam" id="PF04901">
    <property type="entry name" value="RAMP"/>
    <property type="match status" value="1"/>
</dbReference>
<comment type="subcellular location">
    <subcellularLocation>
        <location evidence="1">Cell membrane</location>
        <topology evidence="1">Single-pass type I membrane protein</topology>
    </subcellularLocation>
</comment>
<feature type="signal peptide" evidence="15">
    <location>
        <begin position="1"/>
        <end position="19"/>
    </location>
</feature>
<feature type="chain" id="PRO_5034546237" description="Receptor activity-modifying protein 1" evidence="15">
    <location>
        <begin position="20"/>
        <end position="143"/>
    </location>
</feature>
<protein>
    <recommendedName>
        <fullName evidence="11">Receptor activity-modifying protein 1</fullName>
    </recommendedName>
</protein>
<dbReference type="GO" id="GO:1990406">
    <property type="term" value="C:CGRP receptor complex"/>
    <property type="evidence" value="ECO:0007669"/>
    <property type="project" value="Ensembl"/>
</dbReference>
<dbReference type="Proteomes" id="UP000694540">
    <property type="component" value="Unplaced"/>
</dbReference>
<evidence type="ECO:0000313" key="16">
    <source>
        <dbReference type="Ensembl" id="ENSCWAP00000026753.1"/>
    </source>
</evidence>
<dbReference type="PANTHER" id="PTHR14076:SF3">
    <property type="entry name" value="RECEPTOR ACTIVITY-MODIFYING PROTEIN 1"/>
    <property type="match status" value="1"/>
</dbReference>
<evidence type="ECO:0000256" key="8">
    <source>
        <dbReference type="ARBA" id="ARBA00023136"/>
    </source>
</evidence>
<evidence type="ECO:0000256" key="10">
    <source>
        <dbReference type="ARBA" id="ARBA00023170"/>
    </source>
</evidence>
<evidence type="ECO:0000313" key="17">
    <source>
        <dbReference type="Proteomes" id="UP000694540"/>
    </source>
</evidence>
<dbReference type="GO" id="GO:0009986">
    <property type="term" value="C:cell surface"/>
    <property type="evidence" value="ECO:0007669"/>
    <property type="project" value="Ensembl"/>
</dbReference>
<evidence type="ECO:0000256" key="4">
    <source>
        <dbReference type="ARBA" id="ARBA00022475"/>
    </source>
</evidence>
<dbReference type="GO" id="GO:1990408">
    <property type="term" value="P:calcitonin gene-related peptide receptor signaling pathway"/>
    <property type="evidence" value="ECO:0007669"/>
    <property type="project" value="Ensembl"/>
</dbReference>